<accession>A0ABU8I5L6</accession>
<reference evidence="8 9" key="1">
    <citation type="submission" date="2024-01" db="EMBL/GenBank/DDBJ databases">
        <title>Sphingobacterium tenebrionis sp. nov., a novel endophyte isolated from tenebrio molitor intestines.</title>
        <authorList>
            <person name="Zhang C."/>
        </authorList>
    </citation>
    <scope>NUCLEOTIDE SEQUENCE [LARGE SCALE GENOMIC DNA]</scope>
    <source>
        <strain evidence="8 9">PU5-4</strain>
    </source>
</reference>
<sequence>MKIFKKNDKRLIRSWSMFDWANSAYNLVINSTIFPVYYTTITKNAETGSTTVSFFGFEFVNTALSNFALSVSYLIMALSLPFISAYSDAAGKRKFFMKLFTYLGAFACMGLFFFKIDTLEWGIICFSLAAMGYIGGVAFNNSYLPIIATPDQQDRVSAQGFAYGYVGCVTLQIICFVFIFKPEWFGITDPSLPARLSFLLVGLWWVLFSQIPFRFLPRNRPSVGKERMPFFQKVKTEFTGVLAQIKQIPAIKKFLPAYFFYAMGIQTLVIVAAAFGQKELNLGADKLIASILLIQIVAIGGAYIMSVFAKKFGNIKVLMVVVFLWILICGASYFMANEYHFYMMAFMVGLLMGGIQSLSRSTYSKLIPTDIEDTTSFFSFYDVAEKFAIVIGLLSFGIIEQITNNIRYSALSLGVFFLIGFFLLFPVLKFNKLQIIKK</sequence>
<evidence type="ECO:0000313" key="9">
    <source>
        <dbReference type="Proteomes" id="UP001363035"/>
    </source>
</evidence>
<dbReference type="Pfam" id="PF11700">
    <property type="entry name" value="ATG22"/>
    <property type="match status" value="1"/>
</dbReference>
<protein>
    <submittedName>
        <fullName evidence="8">MFS transporter</fullName>
    </submittedName>
</protein>
<dbReference type="InterPro" id="IPR036259">
    <property type="entry name" value="MFS_trans_sf"/>
</dbReference>
<dbReference type="PANTHER" id="PTHR23519:SF1">
    <property type="entry name" value="AUTOPHAGY-RELATED PROTEIN 22"/>
    <property type="match status" value="1"/>
</dbReference>
<evidence type="ECO:0000256" key="5">
    <source>
        <dbReference type="ARBA" id="ARBA00023136"/>
    </source>
</evidence>
<evidence type="ECO:0000256" key="1">
    <source>
        <dbReference type="ARBA" id="ARBA00004127"/>
    </source>
</evidence>
<feature type="transmembrane region" description="Helical" evidence="6">
    <location>
        <begin position="20"/>
        <end position="39"/>
    </location>
</feature>
<evidence type="ECO:0000259" key="7">
    <source>
        <dbReference type="PROSITE" id="PS50850"/>
    </source>
</evidence>
<name>A0ABU8I5L6_9SPHI</name>
<comment type="caution">
    <text evidence="8">The sequence shown here is derived from an EMBL/GenBank/DDBJ whole genome shotgun (WGS) entry which is preliminary data.</text>
</comment>
<feature type="transmembrane region" description="Helical" evidence="6">
    <location>
        <begin position="254"/>
        <end position="275"/>
    </location>
</feature>
<keyword evidence="2" id="KW-0813">Transport</keyword>
<feature type="transmembrane region" description="Helical" evidence="6">
    <location>
        <begin position="341"/>
        <end position="359"/>
    </location>
</feature>
<feature type="transmembrane region" description="Helical" evidence="6">
    <location>
        <begin position="121"/>
        <end position="139"/>
    </location>
</feature>
<organism evidence="8 9">
    <name type="scientific">Sphingobacterium tenebrionis</name>
    <dbReference type="NCBI Taxonomy" id="3111775"/>
    <lineage>
        <taxon>Bacteria</taxon>
        <taxon>Pseudomonadati</taxon>
        <taxon>Bacteroidota</taxon>
        <taxon>Sphingobacteriia</taxon>
        <taxon>Sphingobacteriales</taxon>
        <taxon>Sphingobacteriaceae</taxon>
        <taxon>Sphingobacterium</taxon>
    </lineage>
</organism>
<dbReference type="InterPro" id="IPR050495">
    <property type="entry name" value="ATG22/LtaA_families"/>
</dbReference>
<dbReference type="SUPFAM" id="SSF103473">
    <property type="entry name" value="MFS general substrate transporter"/>
    <property type="match status" value="1"/>
</dbReference>
<feature type="transmembrane region" description="Helical" evidence="6">
    <location>
        <begin position="95"/>
        <end position="115"/>
    </location>
</feature>
<evidence type="ECO:0000256" key="2">
    <source>
        <dbReference type="ARBA" id="ARBA00022448"/>
    </source>
</evidence>
<keyword evidence="5 6" id="KW-0472">Membrane</keyword>
<evidence type="ECO:0000256" key="4">
    <source>
        <dbReference type="ARBA" id="ARBA00022989"/>
    </source>
</evidence>
<dbReference type="RefSeq" id="WP_134776739.1">
    <property type="nucleotide sequence ID" value="NZ_JAYLLN010000018.1"/>
</dbReference>
<dbReference type="InterPro" id="IPR020846">
    <property type="entry name" value="MFS_dom"/>
</dbReference>
<dbReference type="PROSITE" id="PS50850">
    <property type="entry name" value="MFS"/>
    <property type="match status" value="1"/>
</dbReference>
<feature type="transmembrane region" description="Helical" evidence="6">
    <location>
        <begin position="380"/>
        <end position="399"/>
    </location>
</feature>
<evidence type="ECO:0000256" key="6">
    <source>
        <dbReference type="SAM" id="Phobius"/>
    </source>
</evidence>
<dbReference type="PANTHER" id="PTHR23519">
    <property type="entry name" value="AUTOPHAGY-RELATED PROTEIN 22"/>
    <property type="match status" value="1"/>
</dbReference>
<feature type="transmembrane region" description="Helical" evidence="6">
    <location>
        <begin position="317"/>
        <end position="335"/>
    </location>
</feature>
<keyword evidence="4 6" id="KW-1133">Transmembrane helix</keyword>
<gene>
    <name evidence="8" type="ORF">VJ786_08870</name>
</gene>
<feature type="transmembrane region" description="Helical" evidence="6">
    <location>
        <begin position="405"/>
        <end position="428"/>
    </location>
</feature>
<dbReference type="Gene3D" id="1.20.1250.20">
    <property type="entry name" value="MFS general substrate transporter like domains"/>
    <property type="match status" value="1"/>
</dbReference>
<dbReference type="Proteomes" id="UP001363035">
    <property type="component" value="Unassembled WGS sequence"/>
</dbReference>
<feature type="domain" description="Major facilitator superfamily (MFS) profile" evidence="7">
    <location>
        <begin position="250"/>
        <end position="438"/>
    </location>
</feature>
<proteinExistence type="predicted"/>
<feature type="transmembrane region" description="Helical" evidence="6">
    <location>
        <begin position="160"/>
        <end position="180"/>
    </location>
</feature>
<dbReference type="EMBL" id="JAYLLN010000018">
    <property type="protein sequence ID" value="MEI5985015.1"/>
    <property type="molecule type" value="Genomic_DNA"/>
</dbReference>
<keyword evidence="9" id="KW-1185">Reference proteome</keyword>
<keyword evidence="3 6" id="KW-0812">Transmembrane</keyword>
<evidence type="ECO:0000256" key="3">
    <source>
        <dbReference type="ARBA" id="ARBA00022692"/>
    </source>
</evidence>
<evidence type="ECO:0000313" key="8">
    <source>
        <dbReference type="EMBL" id="MEI5985015.1"/>
    </source>
</evidence>
<dbReference type="InterPro" id="IPR024671">
    <property type="entry name" value="Atg22-like"/>
</dbReference>
<comment type="subcellular location">
    <subcellularLocation>
        <location evidence="1">Endomembrane system</location>
        <topology evidence="1">Multi-pass membrane protein</topology>
    </subcellularLocation>
</comment>
<feature type="transmembrane region" description="Helical" evidence="6">
    <location>
        <begin position="192"/>
        <end position="213"/>
    </location>
</feature>
<feature type="transmembrane region" description="Helical" evidence="6">
    <location>
        <begin position="59"/>
        <end position="83"/>
    </location>
</feature>
<feature type="transmembrane region" description="Helical" evidence="6">
    <location>
        <begin position="287"/>
        <end position="305"/>
    </location>
</feature>